<feature type="region of interest" description="Disordered" evidence="1">
    <location>
        <begin position="1"/>
        <end position="131"/>
    </location>
</feature>
<feature type="compositionally biased region" description="Basic and acidic residues" evidence="1">
    <location>
        <begin position="30"/>
        <end position="55"/>
    </location>
</feature>
<evidence type="ECO:0000256" key="1">
    <source>
        <dbReference type="SAM" id="MobiDB-lite"/>
    </source>
</evidence>
<dbReference type="EMBL" id="NMUH01006330">
    <property type="protein sequence ID" value="MQM15021.1"/>
    <property type="molecule type" value="Genomic_DNA"/>
</dbReference>
<evidence type="ECO:0000313" key="3">
    <source>
        <dbReference type="Proteomes" id="UP000652761"/>
    </source>
</evidence>
<name>A0A843X600_COLES</name>
<organism evidence="2 3">
    <name type="scientific">Colocasia esculenta</name>
    <name type="common">Wild taro</name>
    <name type="synonym">Arum esculentum</name>
    <dbReference type="NCBI Taxonomy" id="4460"/>
    <lineage>
        <taxon>Eukaryota</taxon>
        <taxon>Viridiplantae</taxon>
        <taxon>Streptophyta</taxon>
        <taxon>Embryophyta</taxon>
        <taxon>Tracheophyta</taxon>
        <taxon>Spermatophyta</taxon>
        <taxon>Magnoliopsida</taxon>
        <taxon>Liliopsida</taxon>
        <taxon>Araceae</taxon>
        <taxon>Aroideae</taxon>
        <taxon>Colocasieae</taxon>
        <taxon>Colocasia</taxon>
    </lineage>
</organism>
<reference evidence="2" key="1">
    <citation type="submission" date="2017-07" db="EMBL/GenBank/DDBJ databases">
        <title>Taro Niue Genome Assembly and Annotation.</title>
        <authorList>
            <person name="Atibalentja N."/>
            <person name="Keating K."/>
            <person name="Fields C.J."/>
        </authorList>
    </citation>
    <scope>NUCLEOTIDE SEQUENCE</scope>
    <source>
        <strain evidence="2">Niue_2</strain>
        <tissue evidence="2">Leaf</tissue>
    </source>
</reference>
<accession>A0A843X600</accession>
<sequence length="131" mass="14626">MATSSSLQAPRAHPLHERDGTTSARAPRAPRTDEKSQGSSRQEEEGRRIRERARGGEWGVASVLNRRPPRRDGSARHDNDHVVTPLGVTTMSRRPPLARPQKRSNLEDREKQMVPVASLRTGPRAQEGRVL</sequence>
<protein>
    <submittedName>
        <fullName evidence="2">Uncharacterized protein</fullName>
    </submittedName>
</protein>
<keyword evidence="3" id="KW-1185">Reference proteome</keyword>
<proteinExistence type="predicted"/>
<evidence type="ECO:0000313" key="2">
    <source>
        <dbReference type="EMBL" id="MQM15021.1"/>
    </source>
</evidence>
<dbReference type="Proteomes" id="UP000652761">
    <property type="component" value="Unassembled WGS sequence"/>
</dbReference>
<feature type="compositionally biased region" description="Basic and acidic residues" evidence="1">
    <location>
        <begin position="70"/>
        <end position="81"/>
    </location>
</feature>
<gene>
    <name evidence="2" type="ORF">Taro_047957</name>
</gene>
<dbReference type="AlphaFoldDB" id="A0A843X600"/>
<comment type="caution">
    <text evidence="2">The sequence shown here is derived from an EMBL/GenBank/DDBJ whole genome shotgun (WGS) entry which is preliminary data.</text>
</comment>